<sequence>MFDTKVAIIVRNDLATWQRLNVVAFLSTGLASAAPEMLGEPYVDAAGHRYAGMSVQPILVFEGDRAGLQAAHRIARDRELTLAPFVHAMFATGHDEANRAVFRAEPADDLDLVGIALRGPKKAVDKAVKGLSLHP</sequence>
<evidence type="ECO:0000313" key="2">
    <source>
        <dbReference type="Proteomes" id="UP000507979"/>
    </source>
</evidence>
<dbReference type="Gene3D" id="3.40.1490.10">
    <property type="entry name" value="Bit1"/>
    <property type="match status" value="1"/>
</dbReference>
<dbReference type="Pfam" id="PF09391">
    <property type="entry name" value="DUF2000"/>
    <property type="match status" value="1"/>
</dbReference>
<dbReference type="Proteomes" id="UP000507979">
    <property type="component" value="Unassembled WGS sequence"/>
</dbReference>
<proteinExistence type="predicted"/>
<evidence type="ECO:0000313" key="1">
    <source>
        <dbReference type="EMBL" id="CAB3663705.1"/>
    </source>
</evidence>
<gene>
    <name evidence="1" type="ORF">LMG26845_03410</name>
</gene>
<dbReference type="EMBL" id="CADIJR010000033">
    <property type="protein sequence ID" value="CAB3663705.1"/>
    <property type="molecule type" value="Genomic_DNA"/>
</dbReference>
<dbReference type="AlphaFoldDB" id="A0A6J5ASL2"/>
<dbReference type="SUPFAM" id="SSF102462">
    <property type="entry name" value="Peptidyl-tRNA hydrolase II"/>
    <property type="match status" value="1"/>
</dbReference>
<organism evidence="1 2">
    <name type="scientific">Achromobacter insuavis</name>
    <dbReference type="NCBI Taxonomy" id="1287735"/>
    <lineage>
        <taxon>Bacteria</taxon>
        <taxon>Pseudomonadati</taxon>
        <taxon>Pseudomonadota</taxon>
        <taxon>Betaproteobacteria</taxon>
        <taxon>Burkholderiales</taxon>
        <taxon>Alcaligenaceae</taxon>
        <taxon>Achromobacter</taxon>
    </lineage>
</organism>
<protein>
    <recommendedName>
        <fullName evidence="3">DUF2000 domain-containing protein</fullName>
    </recommendedName>
</protein>
<name>A0A6J5ASL2_9BURK</name>
<dbReference type="InterPro" id="IPR018988">
    <property type="entry name" value="DUF2000"/>
</dbReference>
<dbReference type="RefSeq" id="WP_054429862.1">
    <property type="nucleotide sequence ID" value="NZ_CADIJR010000033.1"/>
</dbReference>
<dbReference type="GeneID" id="92899273"/>
<accession>A0A6J5ASL2</accession>
<evidence type="ECO:0008006" key="3">
    <source>
        <dbReference type="Google" id="ProtNLM"/>
    </source>
</evidence>
<keyword evidence="2" id="KW-1185">Reference proteome</keyword>
<reference evidence="1 2" key="1">
    <citation type="submission" date="2020-04" db="EMBL/GenBank/DDBJ databases">
        <authorList>
            <person name="De Canck E."/>
        </authorList>
    </citation>
    <scope>NUCLEOTIDE SEQUENCE [LARGE SCALE GENOMIC DNA]</scope>
    <source>
        <strain evidence="1 2">LMG 26845</strain>
    </source>
</reference>
<dbReference type="InterPro" id="IPR023476">
    <property type="entry name" value="Pep_tRNA_hydro_II_dom_sf"/>
</dbReference>